<name>A0A8H7Q927_9FUNG</name>
<dbReference type="InterPro" id="IPR051615">
    <property type="entry name" value="Transcr_Regulatory_Elem"/>
</dbReference>
<organism evidence="9 10">
    <name type="scientific">Umbelopsis vinacea</name>
    <dbReference type="NCBI Taxonomy" id="44442"/>
    <lineage>
        <taxon>Eukaryota</taxon>
        <taxon>Fungi</taxon>
        <taxon>Fungi incertae sedis</taxon>
        <taxon>Mucoromycota</taxon>
        <taxon>Mucoromycotina</taxon>
        <taxon>Umbelopsidomycetes</taxon>
        <taxon>Umbelopsidales</taxon>
        <taxon>Umbelopsidaceae</taxon>
        <taxon>Umbelopsis</taxon>
    </lineage>
</organism>
<comment type="caution">
    <text evidence="9">The sequence shown here is derived from an EMBL/GenBank/DDBJ whole genome shotgun (WGS) entry which is preliminary data.</text>
</comment>
<dbReference type="AlphaFoldDB" id="A0A8H7Q927"/>
<dbReference type="SMART" id="SM00906">
    <property type="entry name" value="Fungal_trans"/>
    <property type="match status" value="1"/>
</dbReference>
<sequence length="865" mass="97685">MPKSDDEMSDDQNGDLEDAPGSDDKETSPQLSATKNLLRHDAPDSVSAHDLQERFSQISLENYDTIKYTGSSAGLRVLNKSLFKDGQVLWPGRQNVVLQMLPQDEVVVLKTDLSESGSPQVKMGIGIGMQMGIFGSDTKGWSPDNACRKNCLYTSMVDRYITLDERKTLVDAYFRKIHPVLPILNKRRFLQQYEDGTVPAVLLLCVLLVAYRYVKPEDMRITADNEDFGEYLYKRIMTYLRCYASKSVIHIIQANLLMVVYLDLEDSDTESIQWYALGTAIRMAQELGLHRSSAHWKIPKSEIETRHRLFFACYILDRWIGARCGKPLTILDRDFDTGFPNAYEVHDSDDASNGSLADDNRDTDMDEEPPYLAFIHLIKLSEILGRILKALYAPKAKYANHNAGIDDPTILLVFDRRLNHWKATLDAGMIPKGKGEPKPDPDNPDQTEAHNLKIDPQHRVMLDMCYHVSQLLLHRQFIQVPTVELDSAMEDLINHSHSVCTQAAVNINVIAQEAEFRHFIGVSPTTLIYAVFQAALIHMYNINSDKMKMQSKFNLKRSMGFLSKRRKWVAVSRVIEILKLMATLNSIDGHIFASTSEDDQAEAPHAAESSSTTTAKKKRRSRTASKSASNQDAIVKTEMVEATEGEHYEESMRPTIIPAYLPFNYDLVVDEMPKGQWIQRMMSTSVVGGITPDIQASISSLLSVNNAMSRTDSHMQGMESQQPTNMNPTLPNVNMRPATMPQQMPDTALIPWHHLQMLSQQSYVPYPMYAAHNPQQEGSMHAAHPNMYGAQQPYPIPVNPNLSNKPEFQQGSQSNVAPTMFQQQHPPLAGSLPRPRQDANTLMPPGSLNWEDWNSYVDQETNRQQ</sequence>
<keyword evidence="3" id="KW-0805">Transcription regulation</keyword>
<dbReference type="EMBL" id="JAEPRA010000003">
    <property type="protein sequence ID" value="KAG2187575.1"/>
    <property type="molecule type" value="Genomic_DNA"/>
</dbReference>
<evidence type="ECO:0000259" key="8">
    <source>
        <dbReference type="SMART" id="SM00906"/>
    </source>
</evidence>
<protein>
    <recommendedName>
        <fullName evidence="8">Xylanolytic transcriptional activator regulatory domain-containing protein</fullName>
    </recommendedName>
</protein>
<keyword evidence="4" id="KW-0238">DNA-binding</keyword>
<dbReference type="PANTHER" id="PTHR31313:SF81">
    <property type="entry name" value="TY1 ENHANCER ACTIVATOR"/>
    <property type="match status" value="1"/>
</dbReference>
<feature type="compositionally biased region" description="Polar residues" evidence="7">
    <location>
        <begin position="856"/>
        <end position="865"/>
    </location>
</feature>
<gene>
    <name evidence="9" type="ORF">INT44_005264</name>
</gene>
<dbReference type="GO" id="GO:0003677">
    <property type="term" value="F:DNA binding"/>
    <property type="evidence" value="ECO:0007669"/>
    <property type="project" value="UniProtKB-KW"/>
</dbReference>
<keyword evidence="6" id="KW-0539">Nucleus</keyword>
<evidence type="ECO:0000256" key="1">
    <source>
        <dbReference type="ARBA" id="ARBA00022723"/>
    </source>
</evidence>
<feature type="region of interest" description="Disordered" evidence="7">
    <location>
        <begin position="428"/>
        <end position="449"/>
    </location>
</feature>
<evidence type="ECO:0000313" key="9">
    <source>
        <dbReference type="EMBL" id="KAG2187575.1"/>
    </source>
</evidence>
<dbReference type="CDD" id="cd12148">
    <property type="entry name" value="fungal_TF_MHR"/>
    <property type="match status" value="1"/>
</dbReference>
<feature type="region of interest" description="Disordered" evidence="7">
    <location>
        <begin position="1"/>
        <end position="46"/>
    </location>
</feature>
<reference evidence="9" key="1">
    <citation type="submission" date="2020-12" db="EMBL/GenBank/DDBJ databases">
        <title>Metabolic potential, ecology and presence of endohyphal bacteria is reflected in genomic diversity of Mucoromycotina.</title>
        <authorList>
            <person name="Muszewska A."/>
            <person name="Okrasinska A."/>
            <person name="Steczkiewicz K."/>
            <person name="Drgas O."/>
            <person name="Orlowska M."/>
            <person name="Perlinska-Lenart U."/>
            <person name="Aleksandrzak-Piekarczyk T."/>
            <person name="Szatraj K."/>
            <person name="Zielenkiewicz U."/>
            <person name="Pilsyk S."/>
            <person name="Malc E."/>
            <person name="Mieczkowski P."/>
            <person name="Kruszewska J.S."/>
            <person name="Biernat P."/>
            <person name="Pawlowska J."/>
        </authorList>
    </citation>
    <scope>NUCLEOTIDE SEQUENCE</scope>
    <source>
        <strain evidence="9">WA0000051536</strain>
    </source>
</reference>
<dbReference type="InterPro" id="IPR007219">
    <property type="entry name" value="XnlR_reg_dom"/>
</dbReference>
<dbReference type="PANTHER" id="PTHR31313">
    <property type="entry name" value="TY1 ENHANCER ACTIVATOR"/>
    <property type="match status" value="1"/>
</dbReference>
<feature type="compositionally biased region" description="Basic and acidic residues" evidence="7">
    <location>
        <begin position="433"/>
        <end position="449"/>
    </location>
</feature>
<accession>A0A8H7Q927</accession>
<evidence type="ECO:0000256" key="7">
    <source>
        <dbReference type="SAM" id="MobiDB-lite"/>
    </source>
</evidence>
<evidence type="ECO:0000256" key="4">
    <source>
        <dbReference type="ARBA" id="ARBA00023125"/>
    </source>
</evidence>
<keyword evidence="2" id="KW-0862">Zinc</keyword>
<dbReference type="GO" id="GO:0006351">
    <property type="term" value="P:DNA-templated transcription"/>
    <property type="evidence" value="ECO:0007669"/>
    <property type="project" value="InterPro"/>
</dbReference>
<evidence type="ECO:0000256" key="6">
    <source>
        <dbReference type="ARBA" id="ARBA00023242"/>
    </source>
</evidence>
<evidence type="ECO:0000256" key="5">
    <source>
        <dbReference type="ARBA" id="ARBA00023163"/>
    </source>
</evidence>
<feature type="region of interest" description="Disordered" evidence="7">
    <location>
        <begin position="598"/>
        <end position="636"/>
    </location>
</feature>
<dbReference type="Pfam" id="PF04082">
    <property type="entry name" value="Fungal_trans"/>
    <property type="match status" value="1"/>
</dbReference>
<dbReference type="Proteomes" id="UP000612746">
    <property type="component" value="Unassembled WGS sequence"/>
</dbReference>
<evidence type="ECO:0000256" key="2">
    <source>
        <dbReference type="ARBA" id="ARBA00022833"/>
    </source>
</evidence>
<feature type="domain" description="Xylanolytic transcriptional activator regulatory" evidence="8">
    <location>
        <begin position="273"/>
        <end position="346"/>
    </location>
</feature>
<feature type="region of interest" description="Disordered" evidence="7">
    <location>
        <begin position="822"/>
        <end position="865"/>
    </location>
</feature>
<proteinExistence type="predicted"/>
<keyword evidence="10" id="KW-1185">Reference proteome</keyword>
<dbReference type="OrthoDB" id="2110361at2759"/>
<evidence type="ECO:0000256" key="3">
    <source>
        <dbReference type="ARBA" id="ARBA00023015"/>
    </source>
</evidence>
<evidence type="ECO:0000313" key="10">
    <source>
        <dbReference type="Proteomes" id="UP000612746"/>
    </source>
</evidence>
<keyword evidence="1" id="KW-0479">Metal-binding</keyword>
<feature type="compositionally biased region" description="Acidic residues" evidence="7">
    <location>
        <begin position="7"/>
        <end position="21"/>
    </location>
</feature>
<dbReference type="GO" id="GO:0008270">
    <property type="term" value="F:zinc ion binding"/>
    <property type="evidence" value="ECO:0007669"/>
    <property type="project" value="InterPro"/>
</dbReference>
<keyword evidence="5" id="KW-0804">Transcription</keyword>